<dbReference type="GO" id="GO:0000287">
    <property type="term" value="F:magnesium ion binding"/>
    <property type="evidence" value="ECO:0007669"/>
    <property type="project" value="UniProtKB-UniRule"/>
</dbReference>
<protein>
    <recommendedName>
        <fullName evidence="9">Thiamine-phosphate synthase</fullName>
        <shortName evidence="9">TP synthase</shortName>
        <shortName evidence="9">TPS</shortName>
        <ecNumber evidence="9">2.5.1.3</ecNumber>
    </recommendedName>
    <alternativeName>
        <fullName evidence="9">Thiamine-phosphate pyrophosphorylase</fullName>
        <shortName evidence="9">TMP pyrophosphorylase</shortName>
        <shortName evidence="9">TMP-PPase</shortName>
    </alternativeName>
</protein>
<evidence type="ECO:0000256" key="5">
    <source>
        <dbReference type="ARBA" id="ARBA00022977"/>
    </source>
</evidence>
<feature type="binding site" evidence="9">
    <location>
        <position position="66"/>
    </location>
    <ligand>
        <name>4-amino-2-methyl-5-(diphosphooxymethyl)pyrimidine</name>
        <dbReference type="ChEBI" id="CHEBI:57841"/>
    </ligand>
</feature>
<comment type="catalytic activity">
    <reaction evidence="6 9 10">
        <text>4-methyl-5-(2-phosphooxyethyl)-thiazole + 4-amino-2-methyl-5-(diphosphooxymethyl)pyrimidine + H(+) = thiamine phosphate + diphosphate</text>
        <dbReference type="Rhea" id="RHEA:22328"/>
        <dbReference type="ChEBI" id="CHEBI:15378"/>
        <dbReference type="ChEBI" id="CHEBI:33019"/>
        <dbReference type="ChEBI" id="CHEBI:37575"/>
        <dbReference type="ChEBI" id="CHEBI:57841"/>
        <dbReference type="ChEBI" id="CHEBI:58296"/>
        <dbReference type="EC" id="2.5.1.3"/>
    </reaction>
</comment>
<comment type="caution">
    <text evidence="13">The sequence shown here is derived from an EMBL/GenBank/DDBJ whole genome shotgun (WGS) entry which is preliminary data.</text>
</comment>
<dbReference type="AlphaFoldDB" id="A0A512LA28"/>
<dbReference type="Pfam" id="PF02581">
    <property type="entry name" value="TMP-TENI"/>
    <property type="match status" value="1"/>
</dbReference>
<dbReference type="HAMAP" id="MF_00097">
    <property type="entry name" value="TMP_synthase"/>
    <property type="match status" value="1"/>
</dbReference>
<dbReference type="InterPro" id="IPR013785">
    <property type="entry name" value="Aldolase_TIM"/>
</dbReference>
<feature type="binding site" evidence="9">
    <location>
        <position position="162"/>
    </location>
    <ligand>
        <name>2-[(2R,5Z)-2-carboxy-4-methylthiazol-5(2H)-ylidene]ethyl phosphate</name>
        <dbReference type="ChEBI" id="CHEBI:62899"/>
    </ligand>
</feature>
<keyword evidence="4 9" id="KW-0460">Magnesium</keyword>
<comment type="catalytic activity">
    <reaction evidence="7 9 10">
        <text>2-(2-carboxy-4-methylthiazol-5-yl)ethyl phosphate + 4-amino-2-methyl-5-(diphosphooxymethyl)pyrimidine + 2 H(+) = thiamine phosphate + CO2 + diphosphate</text>
        <dbReference type="Rhea" id="RHEA:47848"/>
        <dbReference type="ChEBI" id="CHEBI:15378"/>
        <dbReference type="ChEBI" id="CHEBI:16526"/>
        <dbReference type="ChEBI" id="CHEBI:33019"/>
        <dbReference type="ChEBI" id="CHEBI:37575"/>
        <dbReference type="ChEBI" id="CHEBI:57841"/>
        <dbReference type="ChEBI" id="CHEBI:62890"/>
        <dbReference type="EC" id="2.5.1.3"/>
    </reaction>
</comment>
<dbReference type="EMBL" id="BKAD01000028">
    <property type="protein sequence ID" value="GEP31333.1"/>
    <property type="molecule type" value="Genomic_DNA"/>
</dbReference>
<feature type="binding site" evidence="9">
    <location>
        <position position="135"/>
    </location>
    <ligand>
        <name>4-amino-2-methyl-5-(diphosphooxymethyl)pyrimidine</name>
        <dbReference type="ChEBI" id="CHEBI:57841"/>
    </ligand>
</feature>
<accession>A0A512LA28</accession>
<evidence type="ECO:0000313" key="13">
    <source>
        <dbReference type="EMBL" id="GEP31333.1"/>
    </source>
</evidence>
<evidence type="ECO:0000256" key="6">
    <source>
        <dbReference type="ARBA" id="ARBA00047334"/>
    </source>
</evidence>
<dbReference type="GO" id="GO:0004789">
    <property type="term" value="F:thiamine-phosphate diphosphorylase activity"/>
    <property type="evidence" value="ECO:0007669"/>
    <property type="project" value="UniProtKB-UniRule"/>
</dbReference>
<evidence type="ECO:0000256" key="9">
    <source>
        <dbReference type="HAMAP-Rule" id="MF_00097"/>
    </source>
</evidence>
<dbReference type="InterPro" id="IPR022998">
    <property type="entry name" value="ThiamineP_synth_TenI"/>
</dbReference>
<organism evidence="13 14">
    <name type="scientific">Sulfuriferula plumbiphila</name>
    <dbReference type="NCBI Taxonomy" id="171865"/>
    <lineage>
        <taxon>Bacteria</taxon>
        <taxon>Pseudomonadati</taxon>
        <taxon>Pseudomonadota</taxon>
        <taxon>Betaproteobacteria</taxon>
        <taxon>Nitrosomonadales</taxon>
        <taxon>Sulfuricellaceae</taxon>
        <taxon>Sulfuriferula</taxon>
    </lineage>
</organism>
<dbReference type="OrthoDB" id="9810880at2"/>
<feature type="binding site" evidence="9">
    <location>
        <begin position="132"/>
        <end position="134"/>
    </location>
    <ligand>
        <name>2-[(2R,5Z)-2-carboxy-4-methylthiazol-5(2H)-ylidene]ethyl phosphate</name>
        <dbReference type="ChEBI" id="CHEBI:62899"/>
    </ligand>
</feature>
<comment type="caution">
    <text evidence="9">Lacks conserved residue(s) required for the propagation of feature annotation.</text>
</comment>
<comment type="similarity">
    <text evidence="9 10">Belongs to the thiamine-phosphate synthase family.</text>
</comment>
<keyword evidence="5 9" id="KW-0784">Thiamine biosynthesis</keyword>
<evidence type="ECO:0000256" key="10">
    <source>
        <dbReference type="RuleBase" id="RU003826"/>
    </source>
</evidence>
<dbReference type="SUPFAM" id="SSF51391">
    <property type="entry name" value="Thiamin phosphate synthase"/>
    <property type="match status" value="1"/>
</dbReference>
<feature type="binding site" evidence="9">
    <location>
        <position position="105"/>
    </location>
    <ligand>
        <name>4-amino-2-methyl-5-(diphosphooxymethyl)pyrimidine</name>
        <dbReference type="ChEBI" id="CHEBI:57841"/>
    </ligand>
</feature>
<dbReference type="InterPro" id="IPR036206">
    <property type="entry name" value="ThiamineP_synth_sf"/>
</dbReference>
<dbReference type="GO" id="GO:0009228">
    <property type="term" value="P:thiamine biosynthetic process"/>
    <property type="evidence" value="ECO:0007669"/>
    <property type="project" value="UniProtKB-KW"/>
</dbReference>
<dbReference type="Proteomes" id="UP000321337">
    <property type="component" value="Unassembled WGS sequence"/>
</dbReference>
<dbReference type="PANTHER" id="PTHR20857:SF15">
    <property type="entry name" value="THIAMINE-PHOSPHATE SYNTHASE"/>
    <property type="match status" value="1"/>
</dbReference>
<dbReference type="RefSeq" id="WP_147074220.1">
    <property type="nucleotide sequence ID" value="NZ_AP021884.1"/>
</dbReference>
<evidence type="ECO:0000256" key="7">
    <source>
        <dbReference type="ARBA" id="ARBA00047851"/>
    </source>
</evidence>
<dbReference type="NCBIfam" id="TIGR00693">
    <property type="entry name" value="thiE"/>
    <property type="match status" value="1"/>
</dbReference>
<feature type="binding site" evidence="9">
    <location>
        <begin position="34"/>
        <end position="38"/>
    </location>
    <ligand>
        <name>4-amino-2-methyl-5-(diphosphooxymethyl)pyrimidine</name>
        <dbReference type="ChEBI" id="CHEBI:57841"/>
    </ligand>
</feature>
<feature type="binding site" evidence="9">
    <location>
        <position position="67"/>
    </location>
    <ligand>
        <name>Mg(2+)</name>
        <dbReference type="ChEBI" id="CHEBI:18420"/>
    </ligand>
</feature>
<evidence type="ECO:0000256" key="3">
    <source>
        <dbReference type="ARBA" id="ARBA00022723"/>
    </source>
</evidence>
<reference evidence="13 14" key="1">
    <citation type="submission" date="2019-07" db="EMBL/GenBank/DDBJ databases">
        <title>Whole genome shotgun sequence of Thiobacillus plumbophilus NBRC 107929.</title>
        <authorList>
            <person name="Hosoyama A."/>
            <person name="Uohara A."/>
            <person name="Ohji S."/>
            <person name="Ichikawa N."/>
        </authorList>
    </citation>
    <scope>NUCLEOTIDE SEQUENCE [LARGE SCALE GENOMIC DNA]</scope>
    <source>
        <strain evidence="13 14">NBRC 107929</strain>
    </source>
</reference>
<evidence type="ECO:0000256" key="2">
    <source>
        <dbReference type="ARBA" id="ARBA00022679"/>
    </source>
</evidence>
<dbReference type="GO" id="GO:0009229">
    <property type="term" value="P:thiamine diphosphate biosynthetic process"/>
    <property type="evidence" value="ECO:0007669"/>
    <property type="project" value="UniProtKB-UniRule"/>
</dbReference>
<proteinExistence type="inferred from homology"/>
<evidence type="ECO:0000256" key="1">
    <source>
        <dbReference type="ARBA" id="ARBA00005165"/>
    </source>
</evidence>
<keyword evidence="14" id="KW-1185">Reference proteome</keyword>
<comment type="pathway">
    <text evidence="1 9 11">Cofactor biosynthesis; thiamine diphosphate biosynthesis; thiamine phosphate from 4-amino-2-methyl-5-diphosphomethylpyrimidine and 4-methyl-5-(2-phosphoethyl)-thiazole: step 1/1.</text>
</comment>
<comment type="catalytic activity">
    <reaction evidence="8 9 10">
        <text>2-[(2R,5Z)-2-carboxy-4-methylthiazol-5(2H)-ylidene]ethyl phosphate + 4-amino-2-methyl-5-(diphosphooxymethyl)pyrimidine + 2 H(+) = thiamine phosphate + CO2 + diphosphate</text>
        <dbReference type="Rhea" id="RHEA:47844"/>
        <dbReference type="ChEBI" id="CHEBI:15378"/>
        <dbReference type="ChEBI" id="CHEBI:16526"/>
        <dbReference type="ChEBI" id="CHEBI:33019"/>
        <dbReference type="ChEBI" id="CHEBI:37575"/>
        <dbReference type="ChEBI" id="CHEBI:57841"/>
        <dbReference type="ChEBI" id="CHEBI:62899"/>
        <dbReference type="EC" id="2.5.1.3"/>
    </reaction>
</comment>
<comment type="cofactor">
    <cofactor evidence="9">
        <name>Mg(2+)</name>
        <dbReference type="ChEBI" id="CHEBI:18420"/>
    </cofactor>
    <text evidence="9">Binds 1 Mg(2+) ion per subunit.</text>
</comment>
<keyword evidence="3 9" id="KW-0479">Metal-binding</keyword>
<dbReference type="Gene3D" id="3.20.20.70">
    <property type="entry name" value="Aldolase class I"/>
    <property type="match status" value="1"/>
</dbReference>
<dbReference type="GO" id="GO:0005737">
    <property type="term" value="C:cytoplasm"/>
    <property type="evidence" value="ECO:0007669"/>
    <property type="project" value="TreeGrafter"/>
</dbReference>
<comment type="function">
    <text evidence="9">Condenses 4-methyl-5-(beta-hydroxyethyl)thiazole monophosphate (THZ-P) and 2-methyl-4-amino-5-hydroxymethyl pyrimidine pyrophosphate (HMP-PP) to form thiamine monophosphate (TMP).</text>
</comment>
<feature type="binding site" evidence="9">
    <location>
        <position position="86"/>
    </location>
    <ligand>
        <name>Mg(2+)</name>
        <dbReference type="ChEBI" id="CHEBI:18420"/>
    </ligand>
</feature>
<name>A0A512LA28_9PROT</name>
<gene>
    <name evidence="9 13" type="primary">thiE</name>
    <name evidence="13" type="ORF">TPL01_24710</name>
</gene>
<evidence type="ECO:0000259" key="12">
    <source>
        <dbReference type="Pfam" id="PF02581"/>
    </source>
</evidence>
<evidence type="ECO:0000313" key="14">
    <source>
        <dbReference type="Proteomes" id="UP000321337"/>
    </source>
</evidence>
<feature type="domain" description="Thiamine phosphate synthase/TenI" evidence="12">
    <location>
        <begin position="5"/>
        <end position="185"/>
    </location>
</feature>
<dbReference type="CDD" id="cd00564">
    <property type="entry name" value="TMP_TenI"/>
    <property type="match status" value="1"/>
</dbReference>
<dbReference type="PANTHER" id="PTHR20857">
    <property type="entry name" value="THIAMINE-PHOSPHATE PYROPHOSPHORYLASE"/>
    <property type="match status" value="1"/>
</dbReference>
<dbReference type="EC" id="2.5.1.3" evidence="9"/>
<dbReference type="InterPro" id="IPR034291">
    <property type="entry name" value="TMP_synthase"/>
</dbReference>
<evidence type="ECO:0000256" key="4">
    <source>
        <dbReference type="ARBA" id="ARBA00022842"/>
    </source>
</evidence>
<dbReference type="UniPathway" id="UPA00060">
    <property type="reaction ID" value="UER00141"/>
</dbReference>
<keyword evidence="2 9" id="KW-0808">Transferase</keyword>
<evidence type="ECO:0000256" key="11">
    <source>
        <dbReference type="RuleBase" id="RU004253"/>
    </source>
</evidence>
<evidence type="ECO:0000256" key="8">
    <source>
        <dbReference type="ARBA" id="ARBA00047883"/>
    </source>
</evidence>
<sequence length="208" mass="21886">MIGGLYAITRETDDSARLLSEVEAALRGGAAVVQYRDKSGDVARQHEQASELLALCRRHRVPLIINDSLRLADLVGADGVHLGSDDGGVREARIVLGADKIIGVSCYQSLDLAVAAQAAGADYVAFGSFFASATKPSAPRADITLLQHASRVLHLPIVAIGGITPDNAESLIETGADAIAVINALFEAADIEARARCFADFFIAETED</sequence>